<evidence type="ECO:0000313" key="9">
    <source>
        <dbReference type="EMBL" id="NYZ24043.1"/>
    </source>
</evidence>
<evidence type="ECO:0000256" key="3">
    <source>
        <dbReference type="ARBA" id="ARBA00006247"/>
    </source>
</evidence>
<sequence length="383" mass="39586">MTVDADALVATLARLVAVPTAYPPGDTSGLTPLLVPELEALGYRVGVHAERPGLDNVVASIGEGGPHLVFNAHADTVGVGDDAGWRSDPFALTADGDRLYGLGASNCKGSMAVHLWLAAEIARRGGPRRGTVTFTFVTDEESLGPHGMAYLRRAGLVKPDLLCLGAPTANTLITAERGVMWVGIETTGRAAHAGAPETGDNAVERMLRLLARLEATLFADIRRRVDGPLRSTVNLGQLHGGTNTNVVPSRCRAEIDRRLLPTETVDGAHAEIVAALKAAGEPEGSWSAELMRGTNGFASSRTGALVTALAGAVEAVTGRAAAFTDAVGASDGRWFAGDGIEIVNFGPGGGSEGHAANEFISRAELVESAAIHAALVERLVGLG</sequence>
<evidence type="ECO:0000256" key="4">
    <source>
        <dbReference type="ARBA" id="ARBA00022723"/>
    </source>
</evidence>
<comment type="cofactor">
    <cofactor evidence="1">
        <name>Co(2+)</name>
        <dbReference type="ChEBI" id="CHEBI:48828"/>
    </cofactor>
</comment>
<accession>A0ABX2TII0</accession>
<evidence type="ECO:0000256" key="6">
    <source>
        <dbReference type="ARBA" id="ARBA00022833"/>
    </source>
</evidence>
<proteinExistence type="inferred from homology"/>
<dbReference type="Pfam" id="PF01546">
    <property type="entry name" value="Peptidase_M20"/>
    <property type="match status" value="1"/>
</dbReference>
<dbReference type="RefSeq" id="WP_180285820.1">
    <property type="nucleotide sequence ID" value="NZ_JABFDB010000034.1"/>
</dbReference>
<keyword evidence="5" id="KW-0378">Hydrolase</keyword>
<dbReference type="PANTHER" id="PTHR43808">
    <property type="entry name" value="ACETYLORNITHINE DEACETYLASE"/>
    <property type="match status" value="1"/>
</dbReference>
<gene>
    <name evidence="9" type="ORF">HND93_30435</name>
</gene>
<evidence type="ECO:0000259" key="8">
    <source>
        <dbReference type="Pfam" id="PF07687"/>
    </source>
</evidence>
<dbReference type="SUPFAM" id="SSF53187">
    <property type="entry name" value="Zn-dependent exopeptidases"/>
    <property type="match status" value="1"/>
</dbReference>
<dbReference type="Gene3D" id="3.30.70.360">
    <property type="match status" value="1"/>
</dbReference>
<keyword evidence="6" id="KW-0862">Zinc</keyword>
<dbReference type="EMBL" id="JABFDB010000034">
    <property type="protein sequence ID" value="NYZ24043.1"/>
    <property type="molecule type" value="Genomic_DNA"/>
</dbReference>
<dbReference type="InterPro" id="IPR010182">
    <property type="entry name" value="ArgE/DapE"/>
</dbReference>
<dbReference type="Pfam" id="PF07687">
    <property type="entry name" value="M20_dimer"/>
    <property type="match status" value="1"/>
</dbReference>
<dbReference type="InterPro" id="IPR002933">
    <property type="entry name" value="Peptidase_M20"/>
</dbReference>
<evidence type="ECO:0000256" key="7">
    <source>
        <dbReference type="ARBA" id="ARBA00023285"/>
    </source>
</evidence>
<dbReference type="InterPro" id="IPR036264">
    <property type="entry name" value="Bact_exopeptidase_dim_dom"/>
</dbReference>
<dbReference type="InterPro" id="IPR011650">
    <property type="entry name" value="Peptidase_M20_dimer"/>
</dbReference>
<reference evidence="9 10" key="1">
    <citation type="submission" date="2020-05" db="EMBL/GenBank/DDBJ databases">
        <title>Azospirillum oleiclasticum sp. nov, a nitrogen-fixing and heavy crude oil-emulsifying bacterium isolated from the crude oil of Yumen Oilfield.</title>
        <authorList>
            <person name="Wu D."/>
            <person name="Cai M."/>
            <person name="Zhang X."/>
        </authorList>
    </citation>
    <scope>NUCLEOTIDE SEQUENCE [LARGE SCALE GENOMIC DNA]</scope>
    <source>
        <strain evidence="9 10">ROY-1-1-2</strain>
    </source>
</reference>
<protein>
    <submittedName>
        <fullName evidence="9">ArgE/DapE family deacylase</fullName>
    </submittedName>
</protein>
<organism evidence="9 10">
    <name type="scientific">Azospirillum oleiclasticum</name>
    <dbReference type="NCBI Taxonomy" id="2735135"/>
    <lineage>
        <taxon>Bacteria</taxon>
        <taxon>Pseudomonadati</taxon>
        <taxon>Pseudomonadota</taxon>
        <taxon>Alphaproteobacteria</taxon>
        <taxon>Rhodospirillales</taxon>
        <taxon>Azospirillaceae</taxon>
        <taxon>Azospirillum</taxon>
    </lineage>
</organism>
<dbReference type="Proteomes" id="UP000584642">
    <property type="component" value="Unassembled WGS sequence"/>
</dbReference>
<evidence type="ECO:0000313" key="10">
    <source>
        <dbReference type="Proteomes" id="UP000584642"/>
    </source>
</evidence>
<comment type="cofactor">
    <cofactor evidence="2">
        <name>Zn(2+)</name>
        <dbReference type="ChEBI" id="CHEBI:29105"/>
    </cofactor>
</comment>
<evidence type="ECO:0000256" key="5">
    <source>
        <dbReference type="ARBA" id="ARBA00022801"/>
    </source>
</evidence>
<comment type="caution">
    <text evidence="9">The sequence shown here is derived from an EMBL/GenBank/DDBJ whole genome shotgun (WGS) entry which is preliminary data.</text>
</comment>
<dbReference type="NCBIfam" id="TIGR01910">
    <property type="entry name" value="DapE-ArgE"/>
    <property type="match status" value="1"/>
</dbReference>
<dbReference type="Gene3D" id="3.40.630.10">
    <property type="entry name" value="Zn peptidases"/>
    <property type="match status" value="1"/>
</dbReference>
<evidence type="ECO:0000256" key="2">
    <source>
        <dbReference type="ARBA" id="ARBA00001947"/>
    </source>
</evidence>
<keyword evidence="4" id="KW-0479">Metal-binding</keyword>
<name>A0ABX2TII0_9PROT</name>
<keyword evidence="7" id="KW-0170">Cobalt</keyword>
<dbReference type="InterPro" id="IPR050072">
    <property type="entry name" value="Peptidase_M20A"/>
</dbReference>
<comment type="similarity">
    <text evidence="3">Belongs to the peptidase M20A family.</text>
</comment>
<evidence type="ECO:0000256" key="1">
    <source>
        <dbReference type="ARBA" id="ARBA00001941"/>
    </source>
</evidence>
<dbReference type="SUPFAM" id="SSF55031">
    <property type="entry name" value="Bacterial exopeptidase dimerisation domain"/>
    <property type="match status" value="1"/>
</dbReference>
<feature type="domain" description="Peptidase M20 dimerisation" evidence="8">
    <location>
        <begin position="174"/>
        <end position="281"/>
    </location>
</feature>
<keyword evidence="10" id="KW-1185">Reference proteome</keyword>